<protein>
    <submittedName>
        <fullName evidence="27">CNGB1 protein</fullName>
    </submittedName>
</protein>
<feature type="compositionally biased region" description="Basic and acidic residues" evidence="23">
    <location>
        <begin position="288"/>
        <end position="298"/>
    </location>
</feature>
<keyword evidence="7 24" id="KW-0812">Transmembrane</keyword>
<dbReference type="Gene3D" id="2.60.40.60">
    <property type="entry name" value="Cadherins"/>
    <property type="match status" value="2"/>
</dbReference>
<dbReference type="InterPro" id="IPR009057">
    <property type="entry name" value="Homeodomain-like_sf"/>
</dbReference>
<dbReference type="SUPFAM" id="SSF51206">
    <property type="entry name" value="cAMP-binding domain-like"/>
    <property type="match status" value="1"/>
</dbReference>
<feature type="transmembrane region" description="Helical" evidence="24">
    <location>
        <begin position="855"/>
        <end position="876"/>
    </location>
</feature>
<feature type="compositionally biased region" description="Low complexity" evidence="23">
    <location>
        <begin position="220"/>
        <end position="231"/>
    </location>
</feature>
<dbReference type="InterPro" id="IPR015919">
    <property type="entry name" value="Cadherin-like_sf"/>
</dbReference>
<dbReference type="GO" id="GO:0044877">
    <property type="term" value="F:protein-containing complex binding"/>
    <property type="evidence" value="ECO:0007669"/>
    <property type="project" value="TreeGrafter"/>
</dbReference>
<evidence type="ECO:0000256" key="24">
    <source>
        <dbReference type="SAM" id="Phobius"/>
    </source>
</evidence>
<evidence type="ECO:0000256" key="6">
    <source>
        <dbReference type="ARBA" id="ARBA00022606"/>
    </source>
</evidence>
<dbReference type="Pfam" id="PF00028">
    <property type="entry name" value="Cadherin"/>
    <property type="match status" value="1"/>
</dbReference>
<feature type="domain" description="Cadherin" evidence="26">
    <location>
        <begin position="1203"/>
        <end position="1293"/>
    </location>
</feature>
<feature type="region of interest" description="Disordered" evidence="23">
    <location>
        <begin position="40"/>
        <end position="67"/>
    </location>
</feature>
<evidence type="ECO:0000256" key="14">
    <source>
        <dbReference type="ARBA" id="ARBA00023065"/>
    </source>
</evidence>
<dbReference type="PANTHER" id="PTHR45638:SF16">
    <property type="entry name" value="CYCLIC NUCLEOTIDE-GATED CATION CHANNEL BETA-1"/>
    <property type="match status" value="1"/>
</dbReference>
<dbReference type="GO" id="GO:0001750">
    <property type="term" value="C:photoreceptor outer segment"/>
    <property type="evidence" value="ECO:0007669"/>
    <property type="project" value="TreeGrafter"/>
</dbReference>
<dbReference type="GO" id="GO:0005223">
    <property type="term" value="F:intracellularly cGMP-activated cation channel activity"/>
    <property type="evidence" value="ECO:0007669"/>
    <property type="project" value="TreeGrafter"/>
</dbReference>
<evidence type="ECO:0000256" key="9">
    <source>
        <dbReference type="ARBA" id="ARBA00022741"/>
    </source>
</evidence>
<organism evidence="27 28">
    <name type="scientific">Polypterus senegalus</name>
    <name type="common">Senegal bichir</name>
    <dbReference type="NCBI Taxonomy" id="55291"/>
    <lineage>
        <taxon>Eukaryota</taxon>
        <taxon>Metazoa</taxon>
        <taxon>Chordata</taxon>
        <taxon>Craniata</taxon>
        <taxon>Vertebrata</taxon>
        <taxon>Euteleostomi</taxon>
        <taxon>Actinopterygii</taxon>
        <taxon>Polypteriformes</taxon>
        <taxon>Polypteridae</taxon>
        <taxon>Polypterus</taxon>
    </lineage>
</organism>
<dbReference type="SUPFAM" id="SSF52047">
    <property type="entry name" value="RNI-like"/>
    <property type="match status" value="2"/>
</dbReference>
<dbReference type="FunFam" id="1.10.287.630:FF:000001">
    <property type="entry name" value="Cyclic nucleotide-gated channel alpha 3"/>
    <property type="match status" value="1"/>
</dbReference>
<dbReference type="InterPro" id="IPR050866">
    <property type="entry name" value="CNG_cation_channel"/>
</dbReference>
<feature type="region of interest" description="Disordered" evidence="23">
    <location>
        <begin position="276"/>
        <end position="312"/>
    </location>
</feature>
<feature type="compositionally biased region" description="Basic and acidic residues" evidence="23">
    <location>
        <begin position="89"/>
        <end position="104"/>
    </location>
</feature>
<dbReference type="Pfam" id="PF00027">
    <property type="entry name" value="cNMP_binding"/>
    <property type="match status" value="1"/>
</dbReference>
<evidence type="ECO:0000256" key="12">
    <source>
        <dbReference type="ARBA" id="ARBA00022989"/>
    </source>
</evidence>
<evidence type="ECO:0000256" key="19">
    <source>
        <dbReference type="ARBA" id="ARBA00023305"/>
    </source>
</evidence>
<dbReference type="SMART" id="SM00112">
    <property type="entry name" value="CA"/>
    <property type="match status" value="1"/>
</dbReference>
<evidence type="ECO:0000256" key="5">
    <source>
        <dbReference type="ARBA" id="ARBA00022535"/>
    </source>
</evidence>
<dbReference type="Gene3D" id="1.10.287.630">
    <property type="entry name" value="Helix hairpin bin"/>
    <property type="match status" value="1"/>
</dbReference>
<dbReference type="GO" id="GO:0007601">
    <property type="term" value="P:visual perception"/>
    <property type="evidence" value="ECO:0007669"/>
    <property type="project" value="UniProtKB-KW"/>
</dbReference>
<dbReference type="PANTHER" id="PTHR45638">
    <property type="entry name" value="CYCLIC NUCLEOTIDE-GATED CATION CHANNEL SUBUNIT A"/>
    <property type="match status" value="1"/>
</dbReference>
<feature type="transmembrane region" description="Helical" evidence="24">
    <location>
        <begin position="821"/>
        <end position="843"/>
    </location>
</feature>
<dbReference type="Gene3D" id="2.60.120.10">
    <property type="entry name" value="Jelly Rolls"/>
    <property type="match status" value="1"/>
</dbReference>
<keyword evidence="16" id="KW-0325">Glycoprotein</keyword>
<feature type="region of interest" description="Disordered" evidence="23">
    <location>
        <begin position="80"/>
        <end position="161"/>
    </location>
</feature>
<evidence type="ECO:0000256" key="16">
    <source>
        <dbReference type="ARBA" id="ARBA00023180"/>
    </source>
</evidence>
<dbReference type="InterPro" id="IPR014710">
    <property type="entry name" value="RmlC-like_jellyroll"/>
</dbReference>
<evidence type="ECO:0000313" key="28">
    <source>
        <dbReference type="Proteomes" id="UP000886611"/>
    </source>
</evidence>
<keyword evidence="17" id="KW-1071">Ligand-gated ion channel</keyword>
<dbReference type="Pfam" id="PF25372">
    <property type="entry name" value="DUF7885"/>
    <property type="match status" value="2"/>
</dbReference>
<name>A0A8X7XJA7_POLSE</name>
<keyword evidence="28" id="KW-1185">Reference proteome</keyword>
<evidence type="ECO:0000256" key="18">
    <source>
        <dbReference type="ARBA" id="ARBA00023303"/>
    </source>
</evidence>
<dbReference type="Gene3D" id="3.80.10.10">
    <property type="entry name" value="Ribonuclease Inhibitor"/>
    <property type="match status" value="2"/>
</dbReference>
<evidence type="ECO:0000256" key="8">
    <source>
        <dbReference type="ARBA" id="ARBA00022737"/>
    </source>
</evidence>
<keyword evidence="15 24" id="KW-0472">Membrane</keyword>
<dbReference type="SUPFAM" id="SSF46689">
    <property type="entry name" value="Homeodomain-like"/>
    <property type="match status" value="1"/>
</dbReference>
<dbReference type="FunFam" id="2.60.120.10:FF:000020">
    <property type="entry name" value="Cyclic nucleotide-gated channel beta 3"/>
    <property type="match status" value="1"/>
</dbReference>
<feature type="non-terminal residue" evidence="27">
    <location>
        <position position="1989"/>
    </location>
</feature>
<keyword evidence="13" id="KW-0142">cGMP-binding</keyword>
<keyword evidence="6" id="KW-0716">Sensory transduction</keyword>
<evidence type="ECO:0000256" key="23">
    <source>
        <dbReference type="SAM" id="MobiDB-lite"/>
    </source>
</evidence>
<dbReference type="InterPro" id="IPR020894">
    <property type="entry name" value="Cadherin_CS"/>
</dbReference>
<evidence type="ECO:0000256" key="11">
    <source>
        <dbReference type="ARBA" id="ARBA00022889"/>
    </source>
</evidence>
<gene>
    <name evidence="27" type="primary">Cngb1_0</name>
    <name evidence="27" type="ORF">GTO96_0022664</name>
</gene>
<dbReference type="GO" id="GO:0017071">
    <property type="term" value="C:intracellular cyclic nucleotide activated cation channel complex"/>
    <property type="evidence" value="ECO:0007669"/>
    <property type="project" value="TreeGrafter"/>
</dbReference>
<dbReference type="FunFam" id="1.10.287.70:FF:000072">
    <property type="entry name" value="Cyclic nucleotide gated channel beta 3"/>
    <property type="match status" value="1"/>
</dbReference>
<dbReference type="PROSITE" id="PS00889">
    <property type="entry name" value="CNMP_BINDING_2"/>
    <property type="match status" value="1"/>
</dbReference>
<keyword evidence="14" id="KW-0406">Ion transport</keyword>
<feature type="region of interest" description="Disordered" evidence="23">
    <location>
        <begin position="176"/>
        <end position="240"/>
    </location>
</feature>
<evidence type="ECO:0000256" key="3">
    <source>
        <dbReference type="ARBA" id="ARBA00022448"/>
    </source>
</evidence>
<comment type="catalytic activity">
    <reaction evidence="20">
        <text>K(+)(in) = K(+)(out)</text>
        <dbReference type="Rhea" id="RHEA:29463"/>
        <dbReference type="ChEBI" id="CHEBI:29103"/>
    </reaction>
</comment>
<evidence type="ECO:0000256" key="22">
    <source>
        <dbReference type="PROSITE-ProRule" id="PRU00043"/>
    </source>
</evidence>
<keyword evidence="8" id="KW-0677">Repeat</keyword>
<dbReference type="GO" id="GO:0030553">
    <property type="term" value="F:cGMP binding"/>
    <property type="evidence" value="ECO:0007669"/>
    <property type="project" value="UniProtKB-KW"/>
</dbReference>
<dbReference type="InterPro" id="IPR000595">
    <property type="entry name" value="cNMP-bd_dom"/>
</dbReference>
<evidence type="ECO:0000256" key="21">
    <source>
        <dbReference type="ARBA" id="ARBA00036239"/>
    </source>
</evidence>
<dbReference type="GO" id="GO:0005886">
    <property type="term" value="C:plasma membrane"/>
    <property type="evidence" value="ECO:0007669"/>
    <property type="project" value="UniProtKB-SubCell"/>
</dbReference>
<keyword evidence="3" id="KW-0813">Transport</keyword>
<comment type="catalytic activity">
    <reaction evidence="21">
        <text>Na(+)(in) = Na(+)(out)</text>
        <dbReference type="Rhea" id="RHEA:34963"/>
        <dbReference type="ChEBI" id="CHEBI:29101"/>
    </reaction>
</comment>
<dbReference type="InterPro" id="IPR057207">
    <property type="entry name" value="FBXL15_LRR"/>
</dbReference>
<dbReference type="GO" id="GO:0007156">
    <property type="term" value="P:homophilic cell adhesion via plasma membrane adhesion molecules"/>
    <property type="evidence" value="ECO:0007669"/>
    <property type="project" value="InterPro"/>
</dbReference>
<evidence type="ECO:0000256" key="20">
    <source>
        <dbReference type="ARBA" id="ARBA00034430"/>
    </source>
</evidence>
<keyword evidence="19" id="KW-0844">Vision</keyword>
<keyword evidence="9" id="KW-0547">Nucleotide-binding</keyword>
<proteinExistence type="predicted"/>
<dbReference type="InterPro" id="IPR032675">
    <property type="entry name" value="LRR_dom_sf"/>
</dbReference>
<evidence type="ECO:0000256" key="10">
    <source>
        <dbReference type="ARBA" id="ARBA00022837"/>
    </source>
</evidence>
<accession>A0A8X7XJA7</accession>
<feature type="domain" description="Cyclic nucleotide-binding" evidence="25">
    <location>
        <begin position="1085"/>
        <end position="1159"/>
    </location>
</feature>
<feature type="region of interest" description="Disordered" evidence="23">
    <location>
        <begin position="734"/>
        <end position="784"/>
    </location>
</feature>
<keyword evidence="11" id="KW-0130">Cell adhesion</keyword>
<dbReference type="Proteomes" id="UP000886611">
    <property type="component" value="Unassembled WGS sequence"/>
</dbReference>
<keyword evidence="12 24" id="KW-1133">Transmembrane helix</keyword>
<dbReference type="InterPro" id="IPR006553">
    <property type="entry name" value="Leu-rich_rpt_Cys-con_subtyp"/>
</dbReference>
<reference evidence="27 28" key="1">
    <citation type="journal article" date="2021" name="Cell">
        <title>Tracing the genetic footprints of vertebrate landing in non-teleost ray-finned fishes.</title>
        <authorList>
            <person name="Bi X."/>
            <person name="Wang K."/>
            <person name="Yang L."/>
            <person name="Pan H."/>
            <person name="Jiang H."/>
            <person name="Wei Q."/>
            <person name="Fang M."/>
            <person name="Yu H."/>
            <person name="Zhu C."/>
            <person name="Cai Y."/>
            <person name="He Y."/>
            <person name="Gan X."/>
            <person name="Zeng H."/>
            <person name="Yu D."/>
            <person name="Zhu Y."/>
            <person name="Jiang H."/>
            <person name="Qiu Q."/>
            <person name="Yang H."/>
            <person name="Zhang Y.E."/>
            <person name="Wang W."/>
            <person name="Zhu M."/>
            <person name="He S."/>
            <person name="Zhang G."/>
        </authorList>
    </citation>
    <scope>NUCLEOTIDE SEQUENCE [LARGE SCALE GENOMIC DNA]</scope>
    <source>
        <strain evidence="27">Bchr_013</strain>
    </source>
</reference>
<dbReference type="GO" id="GO:0001895">
    <property type="term" value="P:retina homeostasis"/>
    <property type="evidence" value="ECO:0007669"/>
    <property type="project" value="TreeGrafter"/>
</dbReference>
<evidence type="ECO:0000256" key="7">
    <source>
        <dbReference type="ARBA" id="ARBA00022692"/>
    </source>
</evidence>
<dbReference type="GO" id="GO:0005222">
    <property type="term" value="F:intracellularly cAMP-activated cation channel activity"/>
    <property type="evidence" value="ECO:0007669"/>
    <property type="project" value="TreeGrafter"/>
</dbReference>
<dbReference type="SUPFAM" id="SSF81324">
    <property type="entry name" value="Voltage-gated potassium channels"/>
    <property type="match status" value="1"/>
</dbReference>
<keyword evidence="4" id="KW-1003">Cell membrane</keyword>
<dbReference type="FunFam" id="2.60.40.60:FF:000011">
    <property type="entry name" value="Cadherin 1"/>
    <property type="match status" value="1"/>
</dbReference>
<evidence type="ECO:0000259" key="26">
    <source>
        <dbReference type="PROSITE" id="PS50268"/>
    </source>
</evidence>
<dbReference type="EMBL" id="JAATIS010000147">
    <property type="protein sequence ID" value="KAG2470235.1"/>
    <property type="molecule type" value="Genomic_DNA"/>
</dbReference>
<evidence type="ECO:0000256" key="17">
    <source>
        <dbReference type="ARBA" id="ARBA00023286"/>
    </source>
</evidence>
<evidence type="ECO:0000256" key="13">
    <source>
        <dbReference type="ARBA" id="ARBA00022992"/>
    </source>
</evidence>
<feature type="compositionally biased region" description="Low complexity" evidence="23">
    <location>
        <begin position="749"/>
        <end position="760"/>
    </location>
</feature>
<dbReference type="PROSITE" id="PS50268">
    <property type="entry name" value="CADHERIN_2"/>
    <property type="match status" value="2"/>
</dbReference>
<dbReference type="Pfam" id="PF13384">
    <property type="entry name" value="HTH_23"/>
    <property type="match status" value="1"/>
</dbReference>
<feature type="compositionally biased region" description="Basic and acidic residues" evidence="23">
    <location>
        <begin position="674"/>
        <end position="688"/>
    </location>
</feature>
<evidence type="ECO:0000259" key="25">
    <source>
        <dbReference type="PROSITE" id="PS50042"/>
    </source>
</evidence>
<dbReference type="CDD" id="cd00038">
    <property type="entry name" value="CAP_ED"/>
    <property type="match status" value="1"/>
</dbReference>
<sequence length="1989" mass="222544">MPRVPAHLRERALGMLQGGMRTADVARAINCHVRTVRRLRQHYRETGRTADHPRSGRPRVTTPAQDRYIRISHLRDSWVVKIVPQPPEPPRELKKDETDKEESSPKPTPTPAPVPQAPPVTKQVEAKEKVQPKTNVAVVPETKKPTEGSSETTEAQAEDKYTQGGILSWVTQGFDSILPKPSESPRNSRANATEEFYRKKMPMKEEKQQAARVEKRRAAQEAASASTSEQTNAKHTEKEYENYECSSQVYSLHVIVQQGGGVLSWITEGLSKVVPQPESKYKPFQSSTEDKNIEEAKVEPQLPPQTEEPPPDIKIIEVVSVASQESEIDNTAIQPSSPTAASVISWIKQGLEKVVPQPADSPVVSNKESHQKQTVVEKDEIKKVAVSTEKEGTKEKPIPAKVSILPEVDDLILEEMESDLENEQRKLPKLQEQTEKLNICAEQAIIETTLQEDEVKLLEIQEKTEKKLTMPMESTPTHEIQEENNQILMIVHEMQVPYIELEDAETQTDMWYLTNEQFLKANAEKCLVCLASRLPSPPHEEPGEDLFIVAEATRPTQPTQPTQPPAKVVTCVEPVKQQPLPKKREVLLEKEEVIRPPPITEELLTVVANLYNRTSKVSPHPAVNVEDVNSKVDSTGVQECGQIPHAITSTSPCKSKTLTVPKVQMVARRKKVHSQGESKTDETIHHDTPTQLSPVADDGDKDRPPSVTSQSSAIVTERLQELVRLFKDRTEKVKEKLIDPDTSSEDESPSASPTKAASAAPAPPPPPPPKPEEQKQQTTGEAQDEDEHYCEMLCCKFKTMPWMRRVKDWRFPDSIDPLTNLIYILWLFFVAMAWNWNLWLIPVRWAFPYQTPDNIHLWLAVDFLCDFIYIVDILIFQARLQFVRGGDIIYMAFFEFNDRLEAILSKAYIYRVIRTTGYLLYSLHCNSCLYYWASDYEGIGSTKWVYSGFGNSYIHCYYFAVKTLITIGGLPDPETLFEIVFQLLNYFSGVFAFSIMIGQMRDVIGAATAGKNYYRSCMDTTINYMNNYKIPRDVQNRVKTWYEYTWESQGMLDEQELLIQLPDKMRLDIAVDVNYSIVSKVPLFQGEIGREMYIIKAGEVQVLGGPEGKTVFVTLRAGSVFGEISLLAVGGGNRRTANVVAHGFANLFILDKKDLNEILIHYPESQKLLRKKAKKMLNKDEKSKVAAKGSKYLIPPKTDSPKLLQIAEIKSEKAKESIIHYGITGPGSDLPPAGLFKIDRDSGWLLVTEPLDREKQSEYLLTLHAVSISGTVAEEPMEIAVTVLDQNDNKPEFISKTFLGKKSSKYDLIVMVADMTGVGLSTTATAIIDVVSKDEKIKSSKSKGSIVHYTITGPGADLPPAGLFKIDRDSGWLLVTEPLDREKQSEYLKKVTYKFPASSTLLDVISGLGRRPCYGIDISHLDGSSLSKAVLKQVAVCLGSQLESLSLRDSTITEFSFLAVLPHFSVLRSLDLSGSDSLFMSGTLLSKPENKHAVMSVLVNLQELNLSNLRYLSDLTFNRITECTPKLRKLCLAGCHITFEFDPYRGSESSCNSTAILSLKNIQRFLVKQASTIKELNLSWTGITPEALKSLVQVKGLCLDEIILQGCKDLTDQAIVNLCKLQPQLKSLDLSVCTELSSKSVLNISATLKDLQSLKLQKNWRITDNGLADLVQRKSFHTLDVSECNHITGSELVKGLSSPECGAKLISLNFSCCAMIKDITLFSLVQLVGPTLRVLDLTSCLYLTDLSVRAIASYLPGLAVLRMGWCKELTDWGLLGMVEPTEECDPDKEKNDGGPKFSRNFGNMGFFTPPKLIFDEKPRLVTENDLEMFKEQEGASLLALRGLQELDLTACAKLTNTSITKVIRFQDLRCLSLAMLNNITDSSLISVASHCRSLTRLNISHCSNLTDYGLTTAVRYLQRLQYLQIACCDKITDRFLSVLAQECKSLKSLDVCMCREISMAGIEQLQTELPTLENIKTRFVGGSDLIFSL</sequence>
<dbReference type="GO" id="GO:0005509">
    <property type="term" value="F:calcium ion binding"/>
    <property type="evidence" value="ECO:0007669"/>
    <property type="project" value="UniProtKB-UniRule"/>
</dbReference>
<evidence type="ECO:0000256" key="1">
    <source>
        <dbReference type="ARBA" id="ARBA00004141"/>
    </source>
</evidence>
<comment type="caution">
    <text evidence="27">The sequence shown here is derived from an EMBL/GenBank/DDBJ whole genome shotgun (WGS) entry which is preliminary data.</text>
</comment>
<dbReference type="InterPro" id="IPR018488">
    <property type="entry name" value="cNMP-bd_CS"/>
</dbReference>
<evidence type="ECO:0000256" key="4">
    <source>
        <dbReference type="ARBA" id="ARBA00022475"/>
    </source>
</evidence>
<dbReference type="PROSITE" id="PS50042">
    <property type="entry name" value="CNMP_BINDING_3"/>
    <property type="match status" value="1"/>
</dbReference>
<feature type="region of interest" description="Disordered" evidence="23">
    <location>
        <begin position="661"/>
        <end position="714"/>
    </location>
</feature>
<dbReference type="FunFam" id="3.80.10.10:FF:001330">
    <property type="entry name" value="Leucine-rich repeat-containing 29"/>
    <property type="match status" value="1"/>
</dbReference>
<keyword evidence="18" id="KW-0407">Ion channel</keyword>
<dbReference type="SMART" id="SM00367">
    <property type="entry name" value="LRR_CC"/>
    <property type="match status" value="13"/>
</dbReference>
<feature type="compositionally biased region" description="Basic and acidic residues" evidence="23">
    <location>
        <begin position="195"/>
        <end position="219"/>
    </location>
</feature>
<dbReference type="InterPro" id="IPR018490">
    <property type="entry name" value="cNMP-bd_dom_sf"/>
</dbReference>
<dbReference type="InterPro" id="IPR002126">
    <property type="entry name" value="Cadherin-like_dom"/>
</dbReference>
<dbReference type="PROSITE" id="PS00232">
    <property type="entry name" value="CADHERIN_1"/>
    <property type="match status" value="1"/>
</dbReference>
<dbReference type="CDD" id="cd11304">
    <property type="entry name" value="Cadherin_repeat"/>
    <property type="match status" value="1"/>
</dbReference>
<evidence type="ECO:0000256" key="15">
    <source>
        <dbReference type="ARBA" id="ARBA00023136"/>
    </source>
</evidence>
<dbReference type="SUPFAM" id="SSF49313">
    <property type="entry name" value="Cadherin-like"/>
    <property type="match status" value="2"/>
</dbReference>
<comment type="subcellular location">
    <subcellularLocation>
        <location evidence="2">Cell membrane</location>
    </subcellularLocation>
    <subcellularLocation>
        <location evidence="1">Membrane</location>
        <topology evidence="1">Multi-pass membrane protein</topology>
    </subcellularLocation>
</comment>
<evidence type="ECO:0000256" key="2">
    <source>
        <dbReference type="ARBA" id="ARBA00004236"/>
    </source>
</evidence>
<dbReference type="PRINTS" id="PR00205">
    <property type="entry name" value="CADHERIN"/>
</dbReference>
<feature type="domain" description="Cadherin" evidence="26">
    <location>
        <begin position="1304"/>
        <end position="1387"/>
    </location>
</feature>
<keyword evidence="10 22" id="KW-0106">Calcium</keyword>
<feature type="non-terminal residue" evidence="27">
    <location>
        <position position="1"/>
    </location>
</feature>
<evidence type="ECO:0000313" key="27">
    <source>
        <dbReference type="EMBL" id="KAG2470235.1"/>
    </source>
</evidence>
<dbReference type="SMART" id="SM00100">
    <property type="entry name" value="cNMP"/>
    <property type="match status" value="1"/>
</dbReference>
<keyword evidence="5" id="KW-0140">cGMP</keyword>
<feature type="compositionally biased region" description="Pro residues" evidence="23">
    <location>
        <begin position="106"/>
        <end position="118"/>
    </location>
</feature>
<feature type="compositionally biased region" description="Basic and acidic residues" evidence="23">
    <location>
        <begin position="42"/>
        <end position="54"/>
    </location>
</feature>